<dbReference type="NCBIfam" id="NF004755">
    <property type="entry name" value="PRK06082.1"/>
    <property type="match status" value="1"/>
</dbReference>
<dbReference type="CDD" id="cd00610">
    <property type="entry name" value="OAT_like"/>
    <property type="match status" value="1"/>
</dbReference>
<dbReference type="InterPro" id="IPR015424">
    <property type="entry name" value="PyrdxlP-dep_Trfase"/>
</dbReference>
<comment type="caution">
    <text evidence="4">The sequence shown here is derived from an EMBL/GenBank/DDBJ whole genome shotgun (WGS) entry which is preliminary data.</text>
</comment>
<dbReference type="PIRSF" id="PIRSF000521">
    <property type="entry name" value="Transaminase_4ab_Lys_Orn"/>
    <property type="match status" value="1"/>
</dbReference>
<evidence type="ECO:0000313" key="5">
    <source>
        <dbReference type="Proteomes" id="UP001579974"/>
    </source>
</evidence>
<accession>A0ABV5AHP6</accession>
<keyword evidence="4" id="KW-0808">Transferase</keyword>
<dbReference type="SUPFAM" id="SSF53383">
    <property type="entry name" value="PLP-dependent transferases"/>
    <property type="match status" value="1"/>
</dbReference>
<keyword evidence="4" id="KW-0032">Aminotransferase</keyword>
<dbReference type="InterPro" id="IPR015422">
    <property type="entry name" value="PyrdxlP-dep_Trfase_small"/>
</dbReference>
<reference evidence="4 5" key="1">
    <citation type="journal article" date="2024" name="Int. J. Mol. Sci.">
        <title>Exploration of Alicyclobacillus spp. Genome in Search of Antibiotic Resistance.</title>
        <authorList>
            <person name="Bucka-Kolendo J."/>
            <person name="Kiousi D.E."/>
            <person name="Dekowska A."/>
            <person name="Mikolajczuk-Szczyrba A."/>
            <person name="Karadedos D.M."/>
            <person name="Michael P."/>
            <person name="Galanis A."/>
            <person name="Sokolowska B."/>
        </authorList>
    </citation>
    <scope>NUCLEOTIDE SEQUENCE [LARGE SCALE GENOMIC DNA]</scope>
    <source>
        <strain evidence="4 5">KKP 3000</strain>
    </source>
</reference>
<dbReference type="InterPro" id="IPR015421">
    <property type="entry name" value="PyrdxlP-dep_Trfase_major"/>
</dbReference>
<evidence type="ECO:0000313" key="4">
    <source>
        <dbReference type="EMBL" id="MFB5191370.1"/>
    </source>
</evidence>
<evidence type="ECO:0000256" key="3">
    <source>
        <dbReference type="RuleBase" id="RU003560"/>
    </source>
</evidence>
<sequence length="458" mass="50846">MRDTENWRRREGDVNDSELRSTWLEGLSEGTRALLSRDEQVFLSQSLSSPCVDVVTQSAGSTLRTLDGNVLYDFHGNNVHQLGFGHPAVVRAVVEELTTLPFSPRRYTNERAVQLGERLVGLTGNRLNKVLFAPAATLAVDTAIKLARIVTGKQRMVSLWHSFHGASIGALSIGGQAQFRAGLGALGPETTHIPPCAPNTCPLQCKNTCDLRCADYLDYVLDATRDVAAVVMEVVRNTDVQVPPKAYYERVQEICRRRNVLFIVDETATCLGRTGRMFAYQHYDLDPDMVILGKGLGGGVFPLAALLVKRELDDAKSYSIGHYTHEKTPVGAAAALAVIDTVEREDLCQRANEIGMRMKARLQEMQEAFHVFAEIRQIGALCGAELKDMPEMDRASFAERIMYEAFRRGLNFKVSSGSTLTLSPPLVISDEELDDAMERLHSSLQHVLERISKERIQR</sequence>
<dbReference type="Pfam" id="PF00202">
    <property type="entry name" value="Aminotran_3"/>
    <property type="match status" value="1"/>
</dbReference>
<dbReference type="RefSeq" id="WP_275473983.1">
    <property type="nucleotide sequence ID" value="NZ_CP162940.1"/>
</dbReference>
<dbReference type="InterPro" id="IPR005814">
    <property type="entry name" value="Aminotrans_3"/>
</dbReference>
<evidence type="ECO:0000256" key="1">
    <source>
        <dbReference type="ARBA" id="ARBA00008954"/>
    </source>
</evidence>
<evidence type="ECO:0000256" key="2">
    <source>
        <dbReference type="ARBA" id="ARBA00022898"/>
    </source>
</evidence>
<comment type="similarity">
    <text evidence="1 3">Belongs to the class-III pyridoxal-phosphate-dependent aminotransferase family.</text>
</comment>
<dbReference type="Gene3D" id="3.90.1150.10">
    <property type="entry name" value="Aspartate Aminotransferase, domain 1"/>
    <property type="match status" value="1"/>
</dbReference>
<dbReference type="Gene3D" id="3.40.640.10">
    <property type="entry name" value="Type I PLP-dependent aspartate aminotransferase-like (Major domain)"/>
    <property type="match status" value="1"/>
</dbReference>
<keyword evidence="5" id="KW-1185">Reference proteome</keyword>
<keyword evidence="2 3" id="KW-0663">Pyridoxal phosphate</keyword>
<protein>
    <submittedName>
        <fullName evidence="4">Aspartate aminotransferase family protein</fullName>
    </submittedName>
</protein>
<organism evidence="4 5">
    <name type="scientific">Alicyclobacillus fastidiosus</name>
    <dbReference type="NCBI Taxonomy" id="392011"/>
    <lineage>
        <taxon>Bacteria</taxon>
        <taxon>Bacillati</taxon>
        <taxon>Bacillota</taxon>
        <taxon>Bacilli</taxon>
        <taxon>Bacillales</taxon>
        <taxon>Alicyclobacillaceae</taxon>
        <taxon>Alicyclobacillus</taxon>
    </lineage>
</organism>
<gene>
    <name evidence="4" type="ORF">KKP3000_000141</name>
</gene>
<proteinExistence type="inferred from homology"/>
<dbReference type="PANTHER" id="PTHR43094">
    <property type="entry name" value="AMINOTRANSFERASE"/>
    <property type="match status" value="1"/>
</dbReference>
<dbReference type="PANTHER" id="PTHR43094:SF1">
    <property type="entry name" value="AMINOTRANSFERASE CLASS-III"/>
    <property type="match status" value="1"/>
</dbReference>
<name>A0ABV5AHP6_9BACL</name>
<dbReference type="Proteomes" id="UP001579974">
    <property type="component" value="Unassembled WGS sequence"/>
</dbReference>
<dbReference type="GO" id="GO:0008483">
    <property type="term" value="F:transaminase activity"/>
    <property type="evidence" value="ECO:0007669"/>
    <property type="project" value="UniProtKB-KW"/>
</dbReference>
<dbReference type="EMBL" id="JBDXSU010000010">
    <property type="protein sequence ID" value="MFB5191370.1"/>
    <property type="molecule type" value="Genomic_DNA"/>
</dbReference>